<reference evidence="2" key="1">
    <citation type="submission" date="2022-11" db="UniProtKB">
        <authorList>
            <consortium name="WormBaseParasite"/>
        </authorList>
    </citation>
    <scope>IDENTIFICATION</scope>
</reference>
<dbReference type="WBParaSite" id="ES5_v2.g29391.t1">
    <property type="protein sequence ID" value="ES5_v2.g29391.t1"/>
    <property type="gene ID" value="ES5_v2.g29391"/>
</dbReference>
<proteinExistence type="predicted"/>
<evidence type="ECO:0000313" key="1">
    <source>
        <dbReference type="Proteomes" id="UP000887579"/>
    </source>
</evidence>
<organism evidence="1 2">
    <name type="scientific">Panagrolaimus sp. ES5</name>
    <dbReference type="NCBI Taxonomy" id="591445"/>
    <lineage>
        <taxon>Eukaryota</taxon>
        <taxon>Metazoa</taxon>
        <taxon>Ecdysozoa</taxon>
        <taxon>Nematoda</taxon>
        <taxon>Chromadorea</taxon>
        <taxon>Rhabditida</taxon>
        <taxon>Tylenchina</taxon>
        <taxon>Panagrolaimomorpha</taxon>
        <taxon>Panagrolaimoidea</taxon>
        <taxon>Panagrolaimidae</taxon>
        <taxon>Panagrolaimus</taxon>
    </lineage>
</organism>
<name>A0AC34GIJ2_9BILA</name>
<dbReference type="Proteomes" id="UP000887579">
    <property type="component" value="Unplaced"/>
</dbReference>
<evidence type="ECO:0000313" key="2">
    <source>
        <dbReference type="WBParaSite" id="ES5_v2.g29391.t1"/>
    </source>
</evidence>
<sequence length="155" mass="17579">MSDFFGIEYNEGHKGSPNDTTKSSTSSESQTESKLTGTECLDSAFFPQLTNSNGPQFNVEEEEHQHEKVIVDKEDVFSEYFVTKSAKNHSKMPSNTQSSNALSNSSEELYVIDTAEYYPEDEKGFEQILKSIEPVWRYSPKELVDLLVERVIFDG</sequence>
<accession>A0AC34GIJ2</accession>
<protein>
    <submittedName>
        <fullName evidence="2">Uncharacterized protein</fullName>
    </submittedName>
</protein>